<accession>A0A7W6C4V2</accession>
<evidence type="ECO:0000313" key="2">
    <source>
        <dbReference type="Proteomes" id="UP000561459"/>
    </source>
</evidence>
<dbReference type="EMBL" id="JACIDY010000016">
    <property type="protein sequence ID" value="MBB3941724.1"/>
    <property type="molecule type" value="Genomic_DNA"/>
</dbReference>
<gene>
    <name evidence="1" type="ORF">GGR39_003405</name>
</gene>
<name>A0A7W6C4V2_9SPHN</name>
<evidence type="ECO:0000313" key="1">
    <source>
        <dbReference type="EMBL" id="MBB3941724.1"/>
    </source>
</evidence>
<protein>
    <submittedName>
        <fullName evidence="1">Uncharacterized protein</fullName>
    </submittedName>
</protein>
<reference evidence="1 2" key="1">
    <citation type="submission" date="2020-08" db="EMBL/GenBank/DDBJ databases">
        <title>Genomic Encyclopedia of Type Strains, Phase IV (KMG-IV): sequencing the most valuable type-strain genomes for metagenomic binning, comparative biology and taxonomic classification.</title>
        <authorList>
            <person name="Goeker M."/>
        </authorList>
    </citation>
    <scope>NUCLEOTIDE SEQUENCE [LARGE SCALE GENOMIC DNA]</scope>
    <source>
        <strain evidence="1 2">DSM 27568</strain>
    </source>
</reference>
<proteinExistence type="predicted"/>
<dbReference type="AlphaFoldDB" id="A0A7W6C4V2"/>
<keyword evidence="2" id="KW-1185">Reference proteome</keyword>
<dbReference type="Proteomes" id="UP000561459">
    <property type="component" value="Unassembled WGS sequence"/>
</dbReference>
<sequence length="48" mass="5428">MAWGRPFTSTFLEWFATAHLSDNLRPEPRRDRGAVELHFLVGDGALEG</sequence>
<comment type="caution">
    <text evidence="1">The sequence shown here is derived from an EMBL/GenBank/DDBJ whole genome shotgun (WGS) entry which is preliminary data.</text>
</comment>
<organism evidence="1 2">
    <name type="scientific">Novosphingobium fluoreni</name>
    <dbReference type="NCBI Taxonomy" id="1391222"/>
    <lineage>
        <taxon>Bacteria</taxon>
        <taxon>Pseudomonadati</taxon>
        <taxon>Pseudomonadota</taxon>
        <taxon>Alphaproteobacteria</taxon>
        <taxon>Sphingomonadales</taxon>
        <taxon>Sphingomonadaceae</taxon>
        <taxon>Novosphingobium</taxon>
    </lineage>
</organism>
<dbReference type="RefSeq" id="WP_183618901.1">
    <property type="nucleotide sequence ID" value="NZ_JACIDY010000016.1"/>
</dbReference>